<dbReference type="Gramene" id="TraesCS7D03G0477100.1">
    <property type="protein sequence ID" value="TraesCS7D03G0477100.1.CDS1"/>
    <property type="gene ID" value="TraesCS7D03G0477100"/>
</dbReference>
<dbReference type="AlphaFoldDB" id="A0A3B6TCQ0"/>
<sequence>MGACFTKARRRSPSSPWPDLPPKVAGLILCRLSSYADRLSFRAVCHQWRIAAQQQRPVLPPALPWLHQRMDTYQSLPDGKVHRFAVPRAPCNSSGRDAFDGMLCNFGSWVLYEHHHDEDHTYRRRCLLRNPFSGATIHIPWRSIDGRERPLMEFIFKLIVCSSELVAALVFAPSGVAFFRPGAGFSWSFSPADDSYTTYKDIAFFHGNLYALNGRGGLFLHHHDSGGQVEHVIKTPPPATKFSELPDDCRSFIQHLVVSSSSGKLLMVRWGIDPPNYGVKKTAIDHGIRLDVFEADFEKKQWSEVKDLGDQVLFVGRTGSRSICSSHYDERFRGNRVFILGLEWNQTANHAHGSSMYNYNHVTPSYLVYDVKSGTVTAVSLDGAPPSYESVSEWLFPCD</sequence>
<dbReference type="Gramene" id="TraesCS7D02G214100.1">
    <property type="protein sequence ID" value="TraesCS7D02G214100.1.cds1"/>
    <property type="gene ID" value="TraesCS7D02G214100"/>
</dbReference>
<keyword evidence="3" id="KW-1185">Reference proteome</keyword>
<dbReference type="OrthoDB" id="690940at2759"/>
<dbReference type="Gramene" id="TraesMAC7D03G04338960.1">
    <property type="protein sequence ID" value="TraesMAC7D03G04338960.1.CDS1"/>
    <property type="gene ID" value="TraesMAC7D03G04338960"/>
</dbReference>
<dbReference type="Gramene" id="TraesLDM7D03G04353110.1">
    <property type="protein sequence ID" value="TraesLDM7D03G04353110.1.CDS1"/>
    <property type="gene ID" value="TraesLDM7D03G04353110"/>
</dbReference>
<dbReference type="Gramene" id="TraesSYM7D03G04399620.1">
    <property type="protein sequence ID" value="TraesSYM7D03G04399620.1.CDS1"/>
    <property type="gene ID" value="TraesSYM7D03G04399620"/>
</dbReference>
<dbReference type="PANTHER" id="PTHR33110">
    <property type="entry name" value="F-BOX/KELCH-REPEAT PROTEIN-RELATED"/>
    <property type="match status" value="1"/>
</dbReference>
<protein>
    <recommendedName>
        <fullName evidence="1">F-box domain-containing protein</fullName>
    </recommendedName>
</protein>
<dbReference type="Pfam" id="PF03478">
    <property type="entry name" value="Beta-prop_KIB1-4"/>
    <property type="match status" value="1"/>
</dbReference>
<dbReference type="Gramene" id="TraesNOR7D03G04395630.1">
    <property type="protein sequence ID" value="TraesNOR7D03G04395630.1.CDS1"/>
    <property type="gene ID" value="TraesNOR7D03G04395630"/>
</dbReference>
<dbReference type="Gramene" id="TraesROB_scaffold_009472_01G000100.1">
    <property type="protein sequence ID" value="TraesROB_scaffold_009472_01G000100.1"/>
    <property type="gene ID" value="TraesROB_scaffold_009472_01G000100"/>
</dbReference>
<dbReference type="Pfam" id="PF00646">
    <property type="entry name" value="F-box"/>
    <property type="match status" value="1"/>
</dbReference>
<dbReference type="EnsemblPlants" id="TraesCS7D02G214100.1">
    <property type="protein sequence ID" value="TraesCS7D02G214100.1.cds1"/>
    <property type="gene ID" value="TraesCS7D02G214100"/>
</dbReference>
<organism evidence="2">
    <name type="scientific">Triticum aestivum</name>
    <name type="common">Wheat</name>
    <dbReference type="NCBI Taxonomy" id="4565"/>
    <lineage>
        <taxon>Eukaryota</taxon>
        <taxon>Viridiplantae</taxon>
        <taxon>Streptophyta</taxon>
        <taxon>Embryophyta</taxon>
        <taxon>Tracheophyta</taxon>
        <taxon>Spermatophyta</taxon>
        <taxon>Magnoliopsida</taxon>
        <taxon>Liliopsida</taxon>
        <taxon>Poales</taxon>
        <taxon>Poaceae</taxon>
        <taxon>BOP clade</taxon>
        <taxon>Pooideae</taxon>
        <taxon>Triticodae</taxon>
        <taxon>Triticeae</taxon>
        <taxon>Triticinae</taxon>
        <taxon>Triticum</taxon>
    </lineage>
</organism>
<dbReference type="Gramene" id="TraesSTA7D03G04340130.1">
    <property type="protein sequence ID" value="TraesSTA7D03G04340130.1.CDS1"/>
    <property type="gene ID" value="TraesSTA7D03G04340130"/>
</dbReference>
<dbReference type="InterPro" id="IPR001810">
    <property type="entry name" value="F-box_dom"/>
</dbReference>
<dbReference type="Gramene" id="TraesJAG7D03G04329580.1">
    <property type="protein sequence ID" value="TraesJAG7D03G04329580.1.CDS1"/>
    <property type="gene ID" value="TraesJAG7D03G04329580"/>
</dbReference>
<evidence type="ECO:0000313" key="2">
    <source>
        <dbReference type="EnsemblPlants" id="TraesCS7D02G214100.1.cds1"/>
    </source>
</evidence>
<feature type="domain" description="F-box" evidence="1">
    <location>
        <begin position="20"/>
        <end position="61"/>
    </location>
</feature>
<dbReference type="Gene3D" id="1.20.1280.50">
    <property type="match status" value="1"/>
</dbReference>
<dbReference type="Gramene" id="TraesJUL7D03G04390240.1">
    <property type="protein sequence ID" value="TraesJUL7D03G04390240.1.CDS1"/>
    <property type="gene ID" value="TraesJUL7D03G04390240"/>
</dbReference>
<dbReference type="SMART" id="SM00256">
    <property type="entry name" value="FBOX"/>
    <property type="match status" value="1"/>
</dbReference>
<dbReference type="InterPro" id="IPR036047">
    <property type="entry name" value="F-box-like_dom_sf"/>
</dbReference>
<evidence type="ECO:0000259" key="1">
    <source>
        <dbReference type="SMART" id="SM00256"/>
    </source>
</evidence>
<dbReference type="Gramene" id="TraesLAC7D03G04293570.1">
    <property type="protein sequence ID" value="TraesLAC7D03G04293570.1.CDS1"/>
    <property type="gene ID" value="TraesLAC7D03G04293570"/>
</dbReference>
<dbReference type="SUPFAM" id="SSF63825">
    <property type="entry name" value="YWTD domain"/>
    <property type="match status" value="1"/>
</dbReference>
<accession>A0A3B6TCQ0</accession>
<dbReference type="Gramene" id="TraesARI7D03G04422030.1">
    <property type="protein sequence ID" value="TraesARI7D03G04422030.1.CDS1"/>
    <property type="gene ID" value="TraesARI7D03G04422030"/>
</dbReference>
<dbReference type="SUPFAM" id="SSF81383">
    <property type="entry name" value="F-box domain"/>
    <property type="match status" value="1"/>
</dbReference>
<dbReference type="Proteomes" id="UP000019116">
    <property type="component" value="Chromosome 7D"/>
</dbReference>
<proteinExistence type="predicted"/>
<reference evidence="2" key="1">
    <citation type="submission" date="2018-08" db="EMBL/GenBank/DDBJ databases">
        <authorList>
            <person name="Rossello M."/>
        </authorList>
    </citation>
    <scope>NUCLEOTIDE SEQUENCE [LARGE SCALE GENOMIC DNA]</scope>
    <source>
        <strain evidence="2">cv. Chinese Spring</strain>
    </source>
</reference>
<dbReference type="InterPro" id="IPR005174">
    <property type="entry name" value="KIB1-4_b-propeller"/>
</dbReference>
<dbReference type="Gramene" id="TraesCAD_scaffold_008978_01G000100.1">
    <property type="protein sequence ID" value="TraesCAD_scaffold_008978_01G000100.1"/>
    <property type="gene ID" value="TraesCAD_scaffold_008978_01G000100"/>
</dbReference>
<evidence type="ECO:0000313" key="3">
    <source>
        <dbReference type="Proteomes" id="UP000019116"/>
    </source>
</evidence>
<dbReference type="Gramene" id="TraesPARA_EIv1.0_2553700.1">
    <property type="protein sequence ID" value="TraesPARA_EIv1.0_2553700.1.CDS1"/>
    <property type="gene ID" value="TraesPARA_EIv1.0_2553700"/>
</dbReference>
<dbReference type="PANTHER" id="PTHR33110:SF90">
    <property type="entry name" value="F-BOX DOMAIN-CONTAINING PROTEIN"/>
    <property type="match status" value="1"/>
</dbReference>
<dbReference type="Gramene" id="TraesWEE_scaffold_009474_01G000100.1">
    <property type="protein sequence ID" value="TraesWEE_scaffold_009474_01G000100.1"/>
    <property type="gene ID" value="TraesWEE_scaffold_009474_01G000100"/>
</dbReference>
<reference evidence="2" key="2">
    <citation type="submission" date="2018-10" db="UniProtKB">
        <authorList>
            <consortium name="EnsemblPlants"/>
        </authorList>
    </citation>
    <scope>IDENTIFICATION</scope>
</reference>
<dbReference type="Gramene" id="TraesCLE_scaffold_195313_01G000100.1">
    <property type="protein sequence ID" value="TraesCLE_scaffold_195313_01G000100.1"/>
    <property type="gene ID" value="TraesCLE_scaffold_195313_01G000100"/>
</dbReference>
<name>A0A3B6TCQ0_WHEAT</name>
<dbReference type="Gramene" id="TraesRN7D0100493600.1">
    <property type="protein sequence ID" value="TraesRN7D0100493600.1"/>
    <property type="gene ID" value="TraesRN7D0100493600"/>
</dbReference>